<dbReference type="Pfam" id="PF00703">
    <property type="entry name" value="Glyco_hydro_2"/>
    <property type="match status" value="1"/>
</dbReference>
<accession>C9LRR6</accession>
<sequence>MCEGGRPNLSAILLQKGRFHMAAFDFEKLKDPCYFAENRLPAHSDHVFYRDEAELARGVSSFYRTLGGIWHFAYARNTEHIPQGFEAADYDCRDWETIRVPAHIQMEGHGAPHYTNTTYPWDGHESIVPGEIPVRDNPVGCYVKYFAVPEDWERVYISFGGVDAAFALFLNGHFVGYSEDSCTPADFDLTPYLVAGENKLAAMVFRYTSASWLEDQDFWRFSGIYRDVLLYTKPQHHIEDVAVRAVPLERDGYTHGKLDVRLAFNDASEKHVEILLCDSEGDCVEGEEAVVTATTHACSMEAACVLLWSAEHPWLYHLMIRVHDAAGALQEVVRVRVGFREFCIRDGVMQINGERIVFKGVNRHEFDSDHGRAMDPALFEQDIIALKRANVNAIRTSHYPNSSRLYELADIYGFYVIDETNLETHGSWMKNGACAKDAHTVPGDSEEWLPAVLDRAQSMYERDKNHPCILIWSCGNESCGGRTIYEMSEHFRRVDSTRLVHYEGIFWDRSYPATSDMESQMYTKAADIEAFLKEHRDKPFICCEYTHAMGNSCGGMHKYTELTEREPLYQGGFIWDFGDQAIRRRGRYGEDVFLYGGDFGDRPSDYNFSGNGIFFADRRPTAKLQEVKYNYQNFTLRPSWNGVEIENKSLFSDADDYELRLTLLLDGRKIWETWQQGHHVEPGETKFIDTAIYKMPYLGAGEYVLTASLCLKNEEPWAPAGYEIAFGQAVVVPPENTGASLFDILGCGVAAPAYAALEASGSLRVVQGDINLGVQGAGFSLMFSSAQGNLVSYRHGGRELIEELPQPSFWRAPIDNDYGSGRMADTAQWKLASLYRRCTRIEYSVDGEDFETVNGFFGRRDERRAKRVIVRFTYAFATEPAAACVVSYTAEASGEVGVTMEYETAGMPEMPDFAMIFTLDADYDRIRFYGYGPKENYIDRCCGARLGVYESTAADEVEPYLRPQETGNHCGVRWIEVTDHGGHGIRLAADVPFEASALPYSPHELENARHAYDLPRPQHTYLRASAGMCGVGGDDSWGAPVLAEYTYPNGKRSLSFKMKGI</sequence>
<comment type="catalytic activity">
    <reaction evidence="1 8">
        <text>Hydrolysis of terminal non-reducing beta-D-galactose residues in beta-D-galactosides.</text>
        <dbReference type="EC" id="3.2.1.23"/>
    </reaction>
</comment>
<dbReference type="EMBL" id="ACKP02000002">
    <property type="protein sequence ID" value="EEX78532.1"/>
    <property type="molecule type" value="Genomic_DNA"/>
</dbReference>
<dbReference type="InterPro" id="IPR013783">
    <property type="entry name" value="Ig-like_fold"/>
</dbReference>
<dbReference type="InterPro" id="IPR011013">
    <property type="entry name" value="Gal_mutarotase_sf_dom"/>
</dbReference>
<dbReference type="SUPFAM" id="SSF49303">
    <property type="entry name" value="beta-Galactosidase/glucuronidase domain"/>
    <property type="match status" value="2"/>
</dbReference>
<reference evidence="10 11" key="1">
    <citation type="submission" date="2009-09" db="EMBL/GenBank/DDBJ databases">
        <authorList>
            <person name="Weinstock G."/>
            <person name="Sodergren E."/>
            <person name="Clifton S."/>
            <person name="Fulton L."/>
            <person name="Fulton B."/>
            <person name="Courtney L."/>
            <person name="Fronick C."/>
            <person name="Harrison M."/>
            <person name="Strong C."/>
            <person name="Farmer C."/>
            <person name="Delahaunty K."/>
            <person name="Markovic C."/>
            <person name="Hall O."/>
            <person name="Minx P."/>
            <person name="Tomlinson C."/>
            <person name="Mitreva M."/>
            <person name="Nelson J."/>
            <person name="Hou S."/>
            <person name="Wollam A."/>
            <person name="Pepin K.H."/>
            <person name="Johnson M."/>
            <person name="Bhonagiri V."/>
            <person name="Nash W.E."/>
            <person name="Warren W."/>
            <person name="Chinwalla A."/>
            <person name="Mardis E.R."/>
            <person name="Wilson R.K."/>
        </authorList>
    </citation>
    <scope>NUCLEOTIDE SEQUENCE [LARGE SCALE GENOMIC DNA]</scope>
    <source>
        <strain evidence="11">ATCC 35185 / DSM 20758 / VPI D19B-28</strain>
    </source>
</reference>
<dbReference type="Gene3D" id="2.60.120.260">
    <property type="entry name" value="Galactose-binding domain-like"/>
    <property type="match status" value="1"/>
</dbReference>
<dbReference type="SUPFAM" id="SSF51445">
    <property type="entry name" value="(Trans)glycosidases"/>
    <property type="match status" value="1"/>
</dbReference>
<evidence type="ECO:0000313" key="10">
    <source>
        <dbReference type="EMBL" id="EEX78532.1"/>
    </source>
</evidence>
<dbReference type="GO" id="GO:0030246">
    <property type="term" value="F:carbohydrate binding"/>
    <property type="evidence" value="ECO:0007669"/>
    <property type="project" value="InterPro"/>
</dbReference>
<dbReference type="Proteomes" id="UP000003505">
    <property type="component" value="Unassembled WGS sequence"/>
</dbReference>
<dbReference type="InterPro" id="IPR050347">
    <property type="entry name" value="Bact_Beta-galactosidase"/>
</dbReference>
<dbReference type="SUPFAM" id="SSF49785">
    <property type="entry name" value="Galactose-binding domain-like"/>
    <property type="match status" value="1"/>
</dbReference>
<dbReference type="eggNOG" id="COG3250">
    <property type="taxonomic scope" value="Bacteria"/>
</dbReference>
<dbReference type="InterPro" id="IPR023230">
    <property type="entry name" value="Glyco_hydro_2_CS"/>
</dbReference>
<dbReference type="EC" id="3.2.1.23" evidence="3 8"/>
<evidence type="ECO:0000256" key="4">
    <source>
        <dbReference type="ARBA" id="ARBA00013303"/>
    </source>
</evidence>
<evidence type="ECO:0000256" key="7">
    <source>
        <dbReference type="ARBA" id="ARBA00032230"/>
    </source>
</evidence>
<dbReference type="STRING" id="546271.Selsp_1879"/>
<evidence type="ECO:0000256" key="2">
    <source>
        <dbReference type="ARBA" id="ARBA00007401"/>
    </source>
</evidence>
<gene>
    <name evidence="10" type="ORF">SELSPUOL_00133</name>
</gene>
<dbReference type="GO" id="GO:0004565">
    <property type="term" value="F:beta-galactosidase activity"/>
    <property type="evidence" value="ECO:0007669"/>
    <property type="project" value="UniProtKB-EC"/>
</dbReference>
<name>C9LRR6_SELS3</name>
<dbReference type="PROSITE" id="PS00608">
    <property type="entry name" value="GLYCOSYL_HYDROL_F2_2"/>
    <property type="match status" value="1"/>
</dbReference>
<dbReference type="Gene3D" id="2.60.40.10">
    <property type="entry name" value="Immunoglobulins"/>
    <property type="match status" value="2"/>
</dbReference>
<evidence type="ECO:0000313" key="11">
    <source>
        <dbReference type="Proteomes" id="UP000003505"/>
    </source>
</evidence>
<organism evidence="10 11">
    <name type="scientific">Selenomonas sputigena (strain ATCC 35185 / DSM 20758 / CCUG 44933 / VPI D19B-28)</name>
    <dbReference type="NCBI Taxonomy" id="546271"/>
    <lineage>
        <taxon>Bacteria</taxon>
        <taxon>Bacillati</taxon>
        <taxon>Bacillota</taxon>
        <taxon>Negativicutes</taxon>
        <taxon>Selenomonadales</taxon>
        <taxon>Selenomonadaceae</taxon>
        <taxon>Selenomonas</taxon>
    </lineage>
</organism>
<dbReference type="GO" id="GO:0005990">
    <property type="term" value="P:lactose catabolic process"/>
    <property type="evidence" value="ECO:0007669"/>
    <property type="project" value="TreeGrafter"/>
</dbReference>
<dbReference type="InterPro" id="IPR004199">
    <property type="entry name" value="B-gal_small/dom_5"/>
</dbReference>
<dbReference type="Pfam" id="PF16353">
    <property type="entry name" value="LacZ_4"/>
    <property type="match status" value="1"/>
</dbReference>
<dbReference type="Gene3D" id="3.20.20.80">
    <property type="entry name" value="Glycosidases"/>
    <property type="match status" value="1"/>
</dbReference>
<dbReference type="SMART" id="SM01038">
    <property type="entry name" value="Bgal_small_N"/>
    <property type="match status" value="1"/>
</dbReference>
<dbReference type="InterPro" id="IPR023232">
    <property type="entry name" value="Glyco_hydro_2_AS"/>
</dbReference>
<dbReference type="InterPro" id="IPR006101">
    <property type="entry name" value="Glyco_hydro_2"/>
</dbReference>
<dbReference type="PANTHER" id="PTHR46323:SF2">
    <property type="entry name" value="BETA-GALACTOSIDASE"/>
    <property type="match status" value="1"/>
</dbReference>
<dbReference type="InterPro" id="IPR006103">
    <property type="entry name" value="Glyco_hydro_2_cat"/>
</dbReference>
<proteinExistence type="inferred from homology"/>
<dbReference type="InterPro" id="IPR006104">
    <property type="entry name" value="Glyco_hydro_2_N"/>
</dbReference>
<comment type="similarity">
    <text evidence="2 8">Belongs to the glycosyl hydrolase 2 family.</text>
</comment>
<evidence type="ECO:0000256" key="1">
    <source>
        <dbReference type="ARBA" id="ARBA00001412"/>
    </source>
</evidence>
<dbReference type="Pfam" id="PF02929">
    <property type="entry name" value="Bgal_small_N"/>
    <property type="match status" value="1"/>
</dbReference>
<dbReference type="InterPro" id="IPR006102">
    <property type="entry name" value="Ig-like_GH2"/>
</dbReference>
<evidence type="ECO:0000259" key="9">
    <source>
        <dbReference type="SMART" id="SM01038"/>
    </source>
</evidence>
<dbReference type="Gene3D" id="2.70.98.10">
    <property type="match status" value="1"/>
</dbReference>
<dbReference type="InterPro" id="IPR036156">
    <property type="entry name" value="Beta-gal/glucu_dom_sf"/>
</dbReference>
<evidence type="ECO:0000256" key="5">
    <source>
        <dbReference type="ARBA" id="ARBA00022801"/>
    </source>
</evidence>
<dbReference type="InterPro" id="IPR014718">
    <property type="entry name" value="GH-type_carb-bd"/>
</dbReference>
<keyword evidence="5 8" id="KW-0378">Hydrolase</keyword>
<dbReference type="Pfam" id="PF02836">
    <property type="entry name" value="Glyco_hydro_2_C"/>
    <property type="match status" value="1"/>
</dbReference>
<dbReference type="GO" id="GO:0009341">
    <property type="term" value="C:beta-galactosidase complex"/>
    <property type="evidence" value="ECO:0007669"/>
    <property type="project" value="InterPro"/>
</dbReference>
<feature type="domain" description="Beta galactosidase small chain/" evidence="9">
    <location>
        <begin position="773"/>
        <end position="1059"/>
    </location>
</feature>
<dbReference type="InterPro" id="IPR017853">
    <property type="entry name" value="GH"/>
</dbReference>
<dbReference type="PANTHER" id="PTHR46323">
    <property type="entry name" value="BETA-GALACTOSIDASE"/>
    <property type="match status" value="1"/>
</dbReference>
<dbReference type="SUPFAM" id="SSF74650">
    <property type="entry name" value="Galactose mutarotase-like"/>
    <property type="match status" value="1"/>
</dbReference>
<evidence type="ECO:0000256" key="8">
    <source>
        <dbReference type="RuleBase" id="RU361154"/>
    </source>
</evidence>
<dbReference type="PRINTS" id="PR00132">
    <property type="entry name" value="GLHYDRLASE2"/>
</dbReference>
<dbReference type="InterPro" id="IPR008979">
    <property type="entry name" value="Galactose-bd-like_sf"/>
</dbReference>
<evidence type="ECO:0000256" key="3">
    <source>
        <dbReference type="ARBA" id="ARBA00012756"/>
    </source>
</evidence>
<keyword evidence="6 8" id="KW-0326">Glycosidase</keyword>
<dbReference type="Pfam" id="PF02837">
    <property type="entry name" value="Glyco_hydro_2_N"/>
    <property type="match status" value="1"/>
</dbReference>
<dbReference type="AlphaFoldDB" id="C9LRR6"/>
<protein>
    <recommendedName>
        <fullName evidence="4 8">Beta-galactosidase</fullName>
        <ecNumber evidence="3 8">3.2.1.23</ecNumber>
    </recommendedName>
    <alternativeName>
        <fullName evidence="7 8">Lactase</fullName>
    </alternativeName>
</protein>
<dbReference type="PROSITE" id="PS00719">
    <property type="entry name" value="GLYCOSYL_HYDROL_F2_1"/>
    <property type="match status" value="1"/>
</dbReference>
<comment type="caution">
    <text evidence="10">The sequence shown here is derived from an EMBL/GenBank/DDBJ whole genome shotgun (WGS) entry which is preliminary data.</text>
</comment>
<dbReference type="InterPro" id="IPR032312">
    <property type="entry name" value="LacZ_4"/>
</dbReference>
<evidence type="ECO:0000256" key="6">
    <source>
        <dbReference type="ARBA" id="ARBA00023295"/>
    </source>
</evidence>